<comment type="subcellular location">
    <subcellularLocation>
        <location evidence="6">Nucleus</location>
    </subcellularLocation>
</comment>
<evidence type="ECO:0000256" key="4">
    <source>
        <dbReference type="ARBA" id="ARBA00023125"/>
    </source>
</evidence>
<dbReference type="Pfam" id="PF00751">
    <property type="entry name" value="DM"/>
    <property type="match status" value="1"/>
</dbReference>
<dbReference type="SMART" id="SM00301">
    <property type="entry name" value="DM"/>
    <property type="match status" value="1"/>
</dbReference>
<evidence type="ECO:0000256" key="5">
    <source>
        <dbReference type="ARBA" id="ARBA00023242"/>
    </source>
</evidence>
<proteinExistence type="inferred from homology"/>
<dbReference type="GO" id="GO:0000978">
    <property type="term" value="F:RNA polymerase II cis-regulatory region sequence-specific DNA binding"/>
    <property type="evidence" value="ECO:0007669"/>
    <property type="project" value="TreeGrafter"/>
</dbReference>
<dbReference type="GO" id="GO:0007548">
    <property type="term" value="P:sex differentiation"/>
    <property type="evidence" value="ECO:0007669"/>
    <property type="project" value="TreeGrafter"/>
</dbReference>
<keyword evidence="4 6" id="KW-0238">DNA-binding</keyword>
<dbReference type="OrthoDB" id="6162476at2759"/>
<dbReference type="AlphaFoldDB" id="A0A8T0BG71"/>
<dbReference type="FunFam" id="4.10.1040.10:FF:000001">
    <property type="entry name" value="doublesex- and mab-3-related transcription factor 1"/>
    <property type="match status" value="1"/>
</dbReference>
<name>A0A8T0BG71_SILME</name>
<feature type="domain" description="DM" evidence="8">
    <location>
        <begin position="16"/>
        <end position="66"/>
    </location>
</feature>
<keyword evidence="5 6" id="KW-0539">Nucleus</keyword>
<dbReference type="GO" id="GO:0046872">
    <property type="term" value="F:metal ion binding"/>
    <property type="evidence" value="ECO:0007669"/>
    <property type="project" value="UniProtKB-KW"/>
</dbReference>
<evidence type="ECO:0000256" key="6">
    <source>
        <dbReference type="PROSITE-ProRule" id="PRU00070"/>
    </source>
</evidence>
<dbReference type="InterPro" id="IPR036407">
    <property type="entry name" value="DM_DNA-bd_sf"/>
</dbReference>
<dbReference type="PANTHER" id="PTHR12322:SF53">
    <property type="entry name" value="DOUBLESEX-MAB RELATED 11E"/>
    <property type="match status" value="1"/>
</dbReference>
<keyword evidence="2 6" id="KW-0479">Metal-binding</keyword>
<dbReference type="GO" id="GO:0005634">
    <property type="term" value="C:nucleus"/>
    <property type="evidence" value="ECO:0007669"/>
    <property type="project" value="UniProtKB-SubCell"/>
</dbReference>
<dbReference type="Gene3D" id="4.10.1040.10">
    <property type="entry name" value="DM DNA-binding domain"/>
    <property type="match status" value="1"/>
</dbReference>
<dbReference type="InterPro" id="IPR001275">
    <property type="entry name" value="DM_DNA-bd"/>
</dbReference>
<keyword evidence="10" id="KW-1185">Reference proteome</keyword>
<evidence type="ECO:0000256" key="2">
    <source>
        <dbReference type="ARBA" id="ARBA00022723"/>
    </source>
</evidence>
<dbReference type="EMBL" id="JABFDY010000006">
    <property type="protein sequence ID" value="KAF7706004.1"/>
    <property type="molecule type" value="Genomic_DNA"/>
</dbReference>
<gene>
    <name evidence="9" type="ORF">HF521_019258</name>
</gene>
<feature type="DNA-binding region" description="DM" evidence="6">
    <location>
        <begin position="16"/>
        <end position="66"/>
    </location>
</feature>
<evidence type="ECO:0000259" key="8">
    <source>
        <dbReference type="PROSITE" id="PS50809"/>
    </source>
</evidence>
<evidence type="ECO:0000313" key="9">
    <source>
        <dbReference type="EMBL" id="KAF7706004.1"/>
    </source>
</evidence>
<protein>
    <recommendedName>
        <fullName evidence="8">DM domain-containing protein</fullName>
    </recommendedName>
</protein>
<feature type="region of interest" description="Disordered" evidence="7">
    <location>
        <begin position="59"/>
        <end position="129"/>
    </location>
</feature>
<dbReference type="InterPro" id="IPR026607">
    <property type="entry name" value="DMRT"/>
</dbReference>
<evidence type="ECO:0000256" key="7">
    <source>
        <dbReference type="SAM" id="MobiDB-lite"/>
    </source>
</evidence>
<accession>A0A8T0BG71</accession>
<organism evidence="9 10">
    <name type="scientific">Silurus meridionalis</name>
    <name type="common">Southern catfish</name>
    <name type="synonym">Silurus soldatovi meridionalis</name>
    <dbReference type="NCBI Taxonomy" id="175797"/>
    <lineage>
        <taxon>Eukaryota</taxon>
        <taxon>Metazoa</taxon>
        <taxon>Chordata</taxon>
        <taxon>Craniata</taxon>
        <taxon>Vertebrata</taxon>
        <taxon>Euteleostomi</taxon>
        <taxon>Actinopterygii</taxon>
        <taxon>Neopterygii</taxon>
        <taxon>Teleostei</taxon>
        <taxon>Ostariophysi</taxon>
        <taxon>Siluriformes</taxon>
        <taxon>Siluridae</taxon>
        <taxon>Silurus</taxon>
    </lineage>
</organism>
<comment type="caution">
    <text evidence="9">The sequence shown here is derived from an EMBL/GenBank/DDBJ whole genome shotgun (WGS) entry which is preliminary data.</text>
</comment>
<dbReference type="PROSITE" id="PS50809">
    <property type="entry name" value="DM_2"/>
    <property type="match status" value="1"/>
</dbReference>
<reference evidence="9" key="1">
    <citation type="submission" date="2020-08" db="EMBL/GenBank/DDBJ databases">
        <title>Chromosome-level assembly of Southern catfish (Silurus meridionalis) provides insights into visual adaptation to the nocturnal and benthic lifestyles.</title>
        <authorList>
            <person name="Zhang Y."/>
            <person name="Wang D."/>
            <person name="Peng Z."/>
        </authorList>
    </citation>
    <scope>NUCLEOTIDE SEQUENCE</scope>
    <source>
        <strain evidence="9">SWU-2019-XX</strain>
        <tissue evidence="9">Muscle</tissue>
    </source>
</reference>
<dbReference type="GO" id="GO:0000981">
    <property type="term" value="F:DNA-binding transcription factor activity, RNA polymerase II-specific"/>
    <property type="evidence" value="ECO:0007669"/>
    <property type="project" value="TreeGrafter"/>
</dbReference>
<dbReference type="SUPFAM" id="SSF82927">
    <property type="entry name" value="Cysteine-rich DNA binding domain, (DM domain)"/>
    <property type="match status" value="1"/>
</dbReference>
<dbReference type="Proteomes" id="UP000606274">
    <property type="component" value="Unassembled WGS sequence"/>
</dbReference>
<dbReference type="PANTHER" id="PTHR12322">
    <property type="entry name" value="DOUBLESEX AND MAB-3 RELATED TRANSCRIPTION FACTOR DMRT"/>
    <property type="match status" value="1"/>
</dbReference>
<evidence type="ECO:0000256" key="3">
    <source>
        <dbReference type="ARBA" id="ARBA00022833"/>
    </source>
</evidence>
<evidence type="ECO:0000256" key="1">
    <source>
        <dbReference type="ARBA" id="ARBA00006834"/>
    </source>
</evidence>
<sequence>MESVSSNRRASRIPKCARCRNHGLAVPLKGHARRCRFSQCECWKCALISERTRIMARQRAGGVVKEGRGRGATGTGNATGTSAGVNGDPRVTRILAHTGEEHEPPTPAPSDPETPHKSTDLRAGAQDSGVMRERPHLPWEQMLAERAQNAVYCRDVSMPTPFHLSVPPYANAYPHSAFLLSLGAPPLGFPPVPQAALLDSRQEGPGFFYTPYLFHPNLDLYHTRDGMDGVDMSPLHYGGT</sequence>
<feature type="compositionally biased region" description="Low complexity" evidence="7">
    <location>
        <begin position="75"/>
        <end position="87"/>
    </location>
</feature>
<dbReference type="PROSITE" id="PS40000">
    <property type="entry name" value="DM_1"/>
    <property type="match status" value="1"/>
</dbReference>
<comment type="similarity">
    <text evidence="1">Belongs to the DMRT family.</text>
</comment>
<evidence type="ECO:0000313" key="10">
    <source>
        <dbReference type="Proteomes" id="UP000606274"/>
    </source>
</evidence>
<keyword evidence="3 6" id="KW-0862">Zinc</keyword>